<evidence type="ECO:0000313" key="4">
    <source>
        <dbReference type="Proteomes" id="UP001630127"/>
    </source>
</evidence>
<dbReference type="EMBL" id="JBJUIK010000015">
    <property type="protein sequence ID" value="KAL3502981.1"/>
    <property type="molecule type" value="Genomic_DNA"/>
</dbReference>
<evidence type="ECO:0000256" key="2">
    <source>
        <dbReference type="SAM" id="Phobius"/>
    </source>
</evidence>
<feature type="transmembrane region" description="Helical" evidence="2">
    <location>
        <begin position="198"/>
        <end position="216"/>
    </location>
</feature>
<keyword evidence="2" id="KW-0812">Transmembrane</keyword>
<dbReference type="Proteomes" id="UP001630127">
    <property type="component" value="Unassembled WGS sequence"/>
</dbReference>
<dbReference type="InterPro" id="IPR040299">
    <property type="entry name" value="RF2K-like"/>
</dbReference>
<accession>A0ABD2Y7J6</accession>
<name>A0ABD2Y7J6_9GENT</name>
<keyword evidence="2" id="KW-0472">Membrane</keyword>
<evidence type="ECO:0000313" key="3">
    <source>
        <dbReference type="EMBL" id="KAL3502981.1"/>
    </source>
</evidence>
<reference evidence="3 4" key="1">
    <citation type="submission" date="2024-11" db="EMBL/GenBank/DDBJ databases">
        <title>A near-complete genome assembly of Cinchona calisaya.</title>
        <authorList>
            <person name="Lian D.C."/>
            <person name="Zhao X.W."/>
            <person name="Wei L."/>
        </authorList>
    </citation>
    <scope>NUCLEOTIDE SEQUENCE [LARGE SCALE GENOMIC DNA]</scope>
    <source>
        <tissue evidence="3">Nenye</tissue>
    </source>
</reference>
<feature type="region of interest" description="Disordered" evidence="1">
    <location>
        <begin position="163"/>
        <end position="187"/>
    </location>
</feature>
<dbReference type="AlphaFoldDB" id="A0ABD2Y7J6"/>
<organism evidence="3 4">
    <name type="scientific">Cinchona calisaya</name>
    <dbReference type="NCBI Taxonomy" id="153742"/>
    <lineage>
        <taxon>Eukaryota</taxon>
        <taxon>Viridiplantae</taxon>
        <taxon>Streptophyta</taxon>
        <taxon>Embryophyta</taxon>
        <taxon>Tracheophyta</taxon>
        <taxon>Spermatophyta</taxon>
        <taxon>Magnoliopsida</taxon>
        <taxon>eudicotyledons</taxon>
        <taxon>Gunneridae</taxon>
        <taxon>Pentapetalae</taxon>
        <taxon>asterids</taxon>
        <taxon>lamiids</taxon>
        <taxon>Gentianales</taxon>
        <taxon>Rubiaceae</taxon>
        <taxon>Cinchonoideae</taxon>
        <taxon>Cinchoneae</taxon>
        <taxon>Cinchona</taxon>
    </lineage>
</organism>
<proteinExistence type="predicted"/>
<gene>
    <name evidence="3" type="ORF">ACH5RR_037430</name>
</gene>
<dbReference type="PANTHER" id="PTHR34938">
    <property type="entry name" value="PROTEIN FERTILITY RESTORER RF2, MITOCHONDRIAL"/>
    <property type="match status" value="1"/>
</dbReference>
<feature type="compositionally biased region" description="Gly residues" evidence="1">
    <location>
        <begin position="176"/>
        <end position="187"/>
    </location>
</feature>
<keyword evidence="2" id="KW-1133">Transmembrane helix</keyword>
<evidence type="ECO:0000256" key="1">
    <source>
        <dbReference type="SAM" id="MobiDB-lite"/>
    </source>
</evidence>
<protein>
    <submittedName>
        <fullName evidence="3">Uncharacterized protein</fullName>
    </submittedName>
</protein>
<comment type="caution">
    <text evidence="3">The sequence shown here is derived from an EMBL/GenBank/DDBJ whole genome shotgun (WGS) entry which is preliminary data.</text>
</comment>
<sequence>MTGSLSVAKHANIFINDHQIRVLKSGSSPIQSIFTSYRASGRGSSLVISLSMITASGSRIAIPSLHPPAIPPCHAIFSAKTKHQVKEINQLNFIHPSGYERLQICTARQPFGDRRSIRHKMLSQSALSICLASLDARCVAIQALSSVERQSTITIPRIKGDIKAPRLSDNGPGLPPRGGGGRGQGGGGGGGAGGGGYWFLYGGFFLLLFLAFLAYLNDQEKTD</sequence>
<keyword evidence="4" id="KW-1185">Reference proteome</keyword>
<dbReference type="PANTHER" id="PTHR34938:SF1">
    <property type="entry name" value="PROTEIN FERTILITY RESTORER RF2, MITOCHONDRIAL"/>
    <property type="match status" value="1"/>
</dbReference>